<gene>
    <name evidence="1" type="ORF">AS156_14285</name>
</gene>
<sequence length="95" mass="10605">MGTYYTDEQIHEAIVALESYSPGIWEIMKKMALIAEPDTDEHATEQFAIVRALTVVLPKVSFVAQSQDPFEAQNLLLIDVRKAIRAEIDAAKGRS</sequence>
<proteinExistence type="predicted"/>
<name>A0A120FKE5_9BRAD</name>
<organism evidence="1 2">
    <name type="scientific">Bradyrhizobium macuxiense</name>
    <dbReference type="NCBI Taxonomy" id="1755647"/>
    <lineage>
        <taxon>Bacteria</taxon>
        <taxon>Pseudomonadati</taxon>
        <taxon>Pseudomonadota</taxon>
        <taxon>Alphaproteobacteria</taxon>
        <taxon>Hyphomicrobiales</taxon>
        <taxon>Nitrobacteraceae</taxon>
        <taxon>Bradyrhizobium</taxon>
    </lineage>
</organism>
<evidence type="ECO:0000313" key="1">
    <source>
        <dbReference type="EMBL" id="KWV50494.1"/>
    </source>
</evidence>
<protein>
    <submittedName>
        <fullName evidence="1">Uncharacterized protein</fullName>
    </submittedName>
</protein>
<accession>A0A120FKE5</accession>
<reference evidence="1 2" key="1">
    <citation type="submission" date="2015-11" db="EMBL/GenBank/DDBJ databases">
        <title>Draft Genome Sequence of the Strain BR 10303 (Bradyrhizobium sp.) isolated from nodules of Centrolobium paraense.</title>
        <authorList>
            <person name="Zelli J.E."/>
            <person name="Simoes-Araujo J.L."/>
            <person name="Barauna A.C."/>
            <person name="Silva K."/>
        </authorList>
    </citation>
    <scope>NUCLEOTIDE SEQUENCE [LARGE SCALE GENOMIC DNA]</scope>
    <source>
        <strain evidence="1 2">BR 10303</strain>
    </source>
</reference>
<dbReference type="AlphaFoldDB" id="A0A120FKE5"/>
<keyword evidence="2" id="KW-1185">Reference proteome</keyword>
<dbReference type="Proteomes" id="UP000057737">
    <property type="component" value="Unassembled WGS sequence"/>
</dbReference>
<dbReference type="EMBL" id="LNCU01000095">
    <property type="protein sequence ID" value="KWV50494.1"/>
    <property type="molecule type" value="Genomic_DNA"/>
</dbReference>
<dbReference type="RefSeq" id="WP_066511700.1">
    <property type="nucleotide sequence ID" value="NZ_LNCU01000095.1"/>
</dbReference>
<comment type="caution">
    <text evidence="1">The sequence shown here is derived from an EMBL/GenBank/DDBJ whole genome shotgun (WGS) entry which is preliminary data.</text>
</comment>
<dbReference type="OrthoDB" id="8239855at2"/>
<evidence type="ECO:0000313" key="2">
    <source>
        <dbReference type="Proteomes" id="UP000057737"/>
    </source>
</evidence>